<evidence type="ECO:0000313" key="4">
    <source>
        <dbReference type="Proteomes" id="UP001596364"/>
    </source>
</evidence>
<dbReference type="Gene3D" id="3.90.850.10">
    <property type="entry name" value="Fumarylacetoacetase-like, C-terminal domain"/>
    <property type="match status" value="1"/>
</dbReference>
<keyword evidence="4" id="KW-1185">Reference proteome</keyword>
<dbReference type="NCBIfam" id="NF007967">
    <property type="entry name" value="PRK10691.1"/>
    <property type="match status" value="1"/>
</dbReference>
<dbReference type="PANTHER" id="PTHR11820">
    <property type="entry name" value="ACYLPYRUVASE"/>
    <property type="match status" value="1"/>
</dbReference>
<keyword evidence="3" id="KW-0378">Hydrolase</keyword>
<evidence type="ECO:0000313" key="3">
    <source>
        <dbReference type="EMBL" id="MFC6439518.1"/>
    </source>
</evidence>
<reference evidence="4" key="1">
    <citation type="journal article" date="2019" name="Int. J. Syst. Evol. Microbiol.">
        <title>The Global Catalogue of Microorganisms (GCM) 10K type strain sequencing project: providing services to taxonomists for standard genome sequencing and annotation.</title>
        <authorList>
            <consortium name="The Broad Institute Genomics Platform"/>
            <consortium name="The Broad Institute Genome Sequencing Center for Infectious Disease"/>
            <person name="Wu L."/>
            <person name="Ma J."/>
        </authorList>
    </citation>
    <scope>NUCLEOTIDE SEQUENCE [LARGE SCALE GENOMIC DNA]</scope>
    <source>
        <strain evidence="4">CGMCC 1.16031</strain>
    </source>
</reference>
<dbReference type="InterPro" id="IPR011234">
    <property type="entry name" value="Fumarylacetoacetase-like_C"/>
</dbReference>
<dbReference type="EMBL" id="JBHSUS010000001">
    <property type="protein sequence ID" value="MFC6439518.1"/>
    <property type="molecule type" value="Genomic_DNA"/>
</dbReference>
<organism evidence="3 4">
    <name type="scientific">Pseudobowmanella zhangzhouensis</name>
    <dbReference type="NCBI Taxonomy" id="1537679"/>
    <lineage>
        <taxon>Bacteria</taxon>
        <taxon>Pseudomonadati</taxon>
        <taxon>Pseudomonadota</taxon>
        <taxon>Gammaproteobacteria</taxon>
        <taxon>Alteromonadales</taxon>
        <taxon>Alteromonadaceae</taxon>
    </lineage>
</organism>
<name>A0ABW1XJR5_9ALTE</name>
<dbReference type="InterPro" id="IPR036663">
    <property type="entry name" value="Fumarylacetoacetase_C_sf"/>
</dbReference>
<feature type="domain" description="Fumarylacetoacetase-like C-terminal" evidence="2">
    <location>
        <begin position="17"/>
        <end position="217"/>
    </location>
</feature>
<comment type="caution">
    <text evidence="3">The sequence shown here is derived from an EMBL/GenBank/DDBJ whole genome shotgun (WGS) entry which is preliminary data.</text>
</comment>
<keyword evidence="1" id="KW-0479">Metal-binding</keyword>
<gene>
    <name evidence="3" type="ORF">ACFP85_05060</name>
</gene>
<protein>
    <submittedName>
        <fullName evidence="3">Fumarylacetoacetate hydrolase family protein</fullName>
    </submittedName>
</protein>
<sequence>MYRHILDGQISELPVGKAVCVGRNYLDHIRELGNEVPAEPLLFIKPNTAMVTMQDSVVIPTQWGECHNELEVALLIDKPLGNAAEASAMQAIGGVGLALDLTLRDVQDNLKKQGQPWERAKAFDGACPLSPFISAGQIPNLDALCFSLEVDGAVRQQGDTSMMMRRVATLLSAISQVFTLLPGDVVLTGTPAGVAPLRPGQHLRASLADKIEIETRVIARD</sequence>
<dbReference type="Proteomes" id="UP001596364">
    <property type="component" value="Unassembled WGS sequence"/>
</dbReference>
<dbReference type="GO" id="GO:0016787">
    <property type="term" value="F:hydrolase activity"/>
    <property type="evidence" value="ECO:0007669"/>
    <property type="project" value="UniProtKB-KW"/>
</dbReference>
<dbReference type="Pfam" id="PF01557">
    <property type="entry name" value="FAA_hydrolase"/>
    <property type="match status" value="1"/>
</dbReference>
<proteinExistence type="predicted"/>
<dbReference type="SUPFAM" id="SSF56529">
    <property type="entry name" value="FAH"/>
    <property type="match status" value="1"/>
</dbReference>
<dbReference type="RefSeq" id="WP_131257199.1">
    <property type="nucleotide sequence ID" value="NZ_JBHSUS010000001.1"/>
</dbReference>
<evidence type="ECO:0000259" key="2">
    <source>
        <dbReference type="Pfam" id="PF01557"/>
    </source>
</evidence>
<evidence type="ECO:0000256" key="1">
    <source>
        <dbReference type="ARBA" id="ARBA00022723"/>
    </source>
</evidence>
<dbReference type="PANTHER" id="PTHR11820:SF7">
    <property type="entry name" value="ACYLPYRUVASE FAHD1, MITOCHONDRIAL"/>
    <property type="match status" value="1"/>
</dbReference>
<accession>A0ABW1XJR5</accession>